<keyword evidence="4" id="KW-0067">ATP-binding</keyword>
<evidence type="ECO:0000259" key="6">
    <source>
        <dbReference type="PROSITE" id="PS50011"/>
    </source>
</evidence>
<dbReference type="Gene3D" id="1.10.510.10">
    <property type="entry name" value="Transferase(Phosphotransferase) domain 1"/>
    <property type="match status" value="1"/>
</dbReference>
<protein>
    <recommendedName>
        <fullName evidence="6">Protein kinase domain-containing protein</fullName>
    </recommendedName>
</protein>
<dbReference type="PANTHER" id="PTHR43289">
    <property type="entry name" value="MITOGEN-ACTIVATED PROTEIN KINASE KINASE KINASE 20-RELATED"/>
    <property type="match status" value="1"/>
</dbReference>
<dbReference type="AlphaFoldDB" id="A0A062XY29"/>
<keyword evidence="1" id="KW-0808">Transferase</keyword>
<sequence>MGEVWRAKDLVLGREVALKFLPDKLLHDQDAVTRFRREARALAVINHPGVAAVYELEEIPNPEAPEQPIRIIVMELVKGESLDRMVARGPLPLERVVPLAEQLAAALQAAHAEGVVHRDLKPSNVMVDQAGHVKILDFGLARFKPMVRPGDHDRTWEQSDSGVAVGTAAYMPPEQILGQEADEKSDVWAFGCTVAEMLCGHPLVQGANIPEIVGQVLKGQLNWSALPRGVPRPLRRLLQACCSLEKEKRPSTQDIIATLRRLQQRRQVRLRALAAVAVLALGVLASRLLWPPKQASLLDPDRRLTVSVSWNPKEPSLATMAQALEREVAKVSWLSLAAPPEVGVLLSLEQKNGAVALSAESQEGRHRRRLARWEAEPGTFEMGVLPQVMNVLEREHIRRDLASDDAFFGFLVERTSDSGAARNFRDALRLYERTRYREAREKLSASLKADPQFWPASLFLALVAKGTGDFAEAPRRLAEAHSLCPRPSSTEAVILEAADALVFEDHKRQGEALTKALALFPDSGYLLYRLALLYRLEDRPEKAIPLAKKLIRQGWRPDFSPTWELLAHCQLQADQAKDALETCSEGQRRFPTRYRHWLYAAFAYHRLGEESQARATLEEALRKYLDYSTAPRLTAYQFGQYWASLLRWEEKRRELWQQVLAEAERLLKEDPNDSEALQAKGDALTALGKPEEALAVLSTLAQSEGAGAYTFIGLARAHAALGNREKAQQALAQAEKLWREGSEVARGTLAYNIAAAWAVMGEREKATLWLARSKDLYGFDRLDLRLDPDFDPLRQAGLLRQFEAPR</sequence>
<name>A0A062XY29_9BACT</name>
<dbReference type="GO" id="GO:0005524">
    <property type="term" value="F:ATP binding"/>
    <property type="evidence" value="ECO:0007669"/>
    <property type="project" value="UniProtKB-KW"/>
</dbReference>
<dbReference type="Gene3D" id="3.30.200.20">
    <property type="entry name" value="Phosphorylase Kinase, domain 1"/>
    <property type="match status" value="1"/>
</dbReference>
<evidence type="ECO:0000256" key="1">
    <source>
        <dbReference type="ARBA" id="ARBA00022679"/>
    </source>
</evidence>
<dbReference type="SUPFAM" id="SSF48452">
    <property type="entry name" value="TPR-like"/>
    <property type="match status" value="2"/>
</dbReference>
<keyword evidence="5" id="KW-0812">Transmembrane</keyword>
<dbReference type="Pfam" id="PF13432">
    <property type="entry name" value="TPR_16"/>
    <property type="match status" value="1"/>
</dbReference>
<reference evidence="7 8" key="1">
    <citation type="submission" date="2014-04" db="EMBL/GenBank/DDBJ databases">
        <title>The Genome Sequence of Thermoanaerobaculum aquaticum MP-01, The First Cultivated Group 23 Acidobacterium.</title>
        <authorList>
            <person name="Stamps B.W."/>
            <person name="Losey N.A."/>
            <person name="Lawson P.A."/>
            <person name="Stevenson B.S."/>
        </authorList>
    </citation>
    <scope>NUCLEOTIDE SEQUENCE [LARGE SCALE GENOMIC DNA]</scope>
    <source>
        <strain evidence="7 8">MP-01</strain>
    </source>
</reference>
<evidence type="ECO:0000256" key="3">
    <source>
        <dbReference type="ARBA" id="ARBA00022777"/>
    </source>
</evidence>
<dbReference type="EMBL" id="JMFG01000008">
    <property type="protein sequence ID" value="KDA54339.1"/>
    <property type="molecule type" value="Genomic_DNA"/>
</dbReference>
<keyword evidence="5" id="KW-1133">Transmembrane helix</keyword>
<gene>
    <name evidence="7" type="ORF">EG19_11525</name>
</gene>
<evidence type="ECO:0000313" key="8">
    <source>
        <dbReference type="Proteomes" id="UP000027284"/>
    </source>
</evidence>
<evidence type="ECO:0000256" key="2">
    <source>
        <dbReference type="ARBA" id="ARBA00022741"/>
    </source>
</evidence>
<evidence type="ECO:0000313" key="7">
    <source>
        <dbReference type="EMBL" id="KDA54339.1"/>
    </source>
</evidence>
<dbReference type="PROSITE" id="PS50011">
    <property type="entry name" value="PROTEIN_KINASE_DOM"/>
    <property type="match status" value="1"/>
</dbReference>
<proteinExistence type="predicted"/>
<dbReference type="NCBIfam" id="NF047558">
    <property type="entry name" value="TPR_END_plus"/>
    <property type="match status" value="1"/>
</dbReference>
<evidence type="ECO:0000256" key="4">
    <source>
        <dbReference type="ARBA" id="ARBA00022840"/>
    </source>
</evidence>
<evidence type="ECO:0000256" key="5">
    <source>
        <dbReference type="SAM" id="Phobius"/>
    </source>
</evidence>
<dbReference type="InterPro" id="IPR011990">
    <property type="entry name" value="TPR-like_helical_dom_sf"/>
</dbReference>
<keyword evidence="3" id="KW-0418">Kinase</keyword>
<keyword evidence="2" id="KW-0547">Nucleotide-binding</keyword>
<dbReference type="InterPro" id="IPR000719">
    <property type="entry name" value="Prot_kinase_dom"/>
</dbReference>
<comment type="caution">
    <text evidence="7">The sequence shown here is derived from an EMBL/GenBank/DDBJ whole genome shotgun (WGS) entry which is preliminary data.</text>
</comment>
<dbReference type="PROSITE" id="PS00108">
    <property type="entry name" value="PROTEIN_KINASE_ST"/>
    <property type="match status" value="1"/>
</dbReference>
<dbReference type="SUPFAM" id="SSF56112">
    <property type="entry name" value="Protein kinase-like (PK-like)"/>
    <property type="match status" value="1"/>
</dbReference>
<dbReference type="InterPro" id="IPR011009">
    <property type="entry name" value="Kinase-like_dom_sf"/>
</dbReference>
<dbReference type="CDD" id="cd14014">
    <property type="entry name" value="STKc_PknB_like"/>
    <property type="match status" value="1"/>
</dbReference>
<dbReference type="InterPro" id="IPR008271">
    <property type="entry name" value="Ser/Thr_kinase_AS"/>
</dbReference>
<dbReference type="SMART" id="SM00220">
    <property type="entry name" value="S_TKc"/>
    <property type="match status" value="1"/>
</dbReference>
<organism evidence="7 8">
    <name type="scientific">Thermoanaerobaculum aquaticum</name>
    <dbReference type="NCBI Taxonomy" id="1312852"/>
    <lineage>
        <taxon>Bacteria</taxon>
        <taxon>Pseudomonadati</taxon>
        <taxon>Acidobacteriota</taxon>
        <taxon>Thermoanaerobaculia</taxon>
        <taxon>Thermoanaerobaculales</taxon>
        <taxon>Thermoanaerobaculaceae</taxon>
        <taxon>Thermoanaerobaculum</taxon>
    </lineage>
</organism>
<dbReference type="Gene3D" id="1.25.40.10">
    <property type="entry name" value="Tetratricopeptide repeat domain"/>
    <property type="match status" value="1"/>
</dbReference>
<feature type="transmembrane region" description="Helical" evidence="5">
    <location>
        <begin position="270"/>
        <end position="290"/>
    </location>
</feature>
<dbReference type="Pfam" id="PF00069">
    <property type="entry name" value="Pkinase"/>
    <property type="match status" value="1"/>
</dbReference>
<dbReference type="InterPro" id="IPR019734">
    <property type="entry name" value="TPR_rpt"/>
</dbReference>
<feature type="domain" description="Protein kinase" evidence="6">
    <location>
        <begin position="1"/>
        <end position="262"/>
    </location>
</feature>
<dbReference type="SMART" id="SM00028">
    <property type="entry name" value="TPR"/>
    <property type="match status" value="4"/>
</dbReference>
<keyword evidence="8" id="KW-1185">Reference proteome</keyword>
<dbReference type="STRING" id="1312852.EG19_11525"/>
<dbReference type="PANTHER" id="PTHR43289:SF34">
    <property type="entry name" value="SERINE_THREONINE-PROTEIN KINASE YBDM-RELATED"/>
    <property type="match status" value="1"/>
</dbReference>
<dbReference type="GO" id="GO:0004674">
    <property type="term" value="F:protein serine/threonine kinase activity"/>
    <property type="evidence" value="ECO:0007669"/>
    <property type="project" value="TreeGrafter"/>
</dbReference>
<keyword evidence="5" id="KW-0472">Membrane</keyword>
<accession>A0A062XY29</accession>
<dbReference type="Proteomes" id="UP000027284">
    <property type="component" value="Unassembled WGS sequence"/>
</dbReference>